<dbReference type="InterPro" id="IPR002524">
    <property type="entry name" value="Cation_efflux"/>
</dbReference>
<dbReference type="PANTHER" id="PTHR13414:SF9">
    <property type="entry name" value="PROTON-COUPLED ZINC ANTIPORTER SLC30A9, MITOCHONDRIAL"/>
    <property type="match status" value="1"/>
</dbReference>
<evidence type="ECO:0000313" key="9">
    <source>
        <dbReference type="EMBL" id="GAP30267.1"/>
    </source>
</evidence>
<keyword evidence="2" id="KW-0813">Transport</keyword>
<keyword evidence="5 6" id="KW-0472">Membrane</keyword>
<organism evidence="9 10">
    <name type="scientific">Nocardia seriolae</name>
    <dbReference type="NCBI Taxonomy" id="37332"/>
    <lineage>
        <taxon>Bacteria</taxon>
        <taxon>Bacillati</taxon>
        <taxon>Actinomycetota</taxon>
        <taxon>Actinomycetes</taxon>
        <taxon>Mycobacteriales</taxon>
        <taxon>Nocardiaceae</taxon>
        <taxon>Nocardia</taxon>
    </lineage>
</organism>
<evidence type="ECO:0000256" key="3">
    <source>
        <dbReference type="ARBA" id="ARBA00022692"/>
    </source>
</evidence>
<name>A0ABC9YXX1_9NOCA</name>
<proteinExistence type="predicted"/>
<evidence type="ECO:0000313" key="11">
    <source>
        <dbReference type="Proteomes" id="UP000180166"/>
    </source>
</evidence>
<feature type="domain" description="Cation efflux protein transmembrane" evidence="7">
    <location>
        <begin position="13"/>
        <end position="220"/>
    </location>
</feature>
<dbReference type="NCBIfam" id="TIGR01297">
    <property type="entry name" value="CDF"/>
    <property type="match status" value="1"/>
</dbReference>
<gene>
    <name evidence="8" type="ORF">NS506_02064</name>
    <name evidence="9" type="ORF">NSK11_contig00076-0023</name>
</gene>
<accession>A0ABC9YXX1</accession>
<evidence type="ECO:0000256" key="5">
    <source>
        <dbReference type="ARBA" id="ARBA00023136"/>
    </source>
</evidence>
<dbReference type="Pfam" id="PF01545">
    <property type="entry name" value="Cation_efflux"/>
    <property type="match status" value="1"/>
</dbReference>
<dbReference type="AlphaFoldDB" id="A0ABC9YXX1"/>
<feature type="transmembrane region" description="Helical" evidence="6">
    <location>
        <begin position="112"/>
        <end position="134"/>
    </location>
</feature>
<dbReference type="Proteomes" id="UP000037179">
    <property type="component" value="Unassembled WGS sequence"/>
</dbReference>
<evidence type="ECO:0000256" key="2">
    <source>
        <dbReference type="ARBA" id="ARBA00022448"/>
    </source>
</evidence>
<evidence type="ECO:0000313" key="10">
    <source>
        <dbReference type="Proteomes" id="UP000037179"/>
    </source>
</evidence>
<dbReference type="PANTHER" id="PTHR13414">
    <property type="entry name" value="HUEL-CATION TRANSPORTER"/>
    <property type="match status" value="1"/>
</dbReference>
<dbReference type="InterPro" id="IPR036837">
    <property type="entry name" value="Cation_efflux_CTD_sf"/>
</dbReference>
<feature type="transmembrane region" description="Helical" evidence="6">
    <location>
        <begin position="80"/>
        <end position="100"/>
    </location>
</feature>
<dbReference type="SUPFAM" id="SSF161111">
    <property type="entry name" value="Cation efflux protein transmembrane domain-like"/>
    <property type="match status" value="1"/>
</dbReference>
<dbReference type="EMBL" id="BBYQ01000076">
    <property type="protein sequence ID" value="GAP30267.1"/>
    <property type="molecule type" value="Genomic_DNA"/>
</dbReference>
<keyword evidence="4 6" id="KW-1133">Transmembrane helix</keyword>
<evidence type="ECO:0000256" key="6">
    <source>
        <dbReference type="SAM" id="Phobius"/>
    </source>
</evidence>
<feature type="transmembrane region" description="Helical" evidence="6">
    <location>
        <begin position="196"/>
        <end position="214"/>
    </location>
</feature>
<dbReference type="InterPro" id="IPR040177">
    <property type="entry name" value="SLC30A9"/>
</dbReference>
<dbReference type="InterPro" id="IPR027469">
    <property type="entry name" value="Cation_efflux_TMD_sf"/>
</dbReference>
<keyword evidence="3 6" id="KW-0812">Transmembrane</keyword>
<evidence type="ECO:0000313" key="8">
    <source>
        <dbReference type="EMBL" id="APA96131.1"/>
    </source>
</evidence>
<dbReference type="EMBL" id="CP017839">
    <property type="protein sequence ID" value="APA96131.1"/>
    <property type="molecule type" value="Genomic_DNA"/>
</dbReference>
<dbReference type="GO" id="GO:0016020">
    <property type="term" value="C:membrane"/>
    <property type="evidence" value="ECO:0007669"/>
    <property type="project" value="UniProtKB-SubCell"/>
</dbReference>
<dbReference type="Gene3D" id="1.20.1510.10">
    <property type="entry name" value="Cation efflux protein transmembrane domain"/>
    <property type="match status" value="1"/>
</dbReference>
<evidence type="ECO:0000259" key="7">
    <source>
        <dbReference type="Pfam" id="PF01545"/>
    </source>
</evidence>
<dbReference type="KEGG" id="nsr:NS506_02064"/>
<feature type="transmembrane region" description="Helical" evidence="6">
    <location>
        <begin position="161"/>
        <end position="184"/>
    </location>
</feature>
<evidence type="ECO:0000256" key="4">
    <source>
        <dbReference type="ARBA" id="ARBA00022989"/>
    </source>
</evidence>
<keyword evidence="10" id="KW-1185">Reference proteome</keyword>
<dbReference type="Proteomes" id="UP000180166">
    <property type="component" value="Chromosome"/>
</dbReference>
<dbReference type="InterPro" id="IPR058533">
    <property type="entry name" value="Cation_efflux_TM"/>
</dbReference>
<reference evidence="9 10" key="2">
    <citation type="journal article" date="2016" name="Genome Announc.">
        <title>Draft Genome Sequence of Erythromycin- and Oxytetracycline-Sensitive Nocardia seriolae Strain U-1 (NBRC 110359).</title>
        <authorList>
            <person name="Imajoh M."/>
            <person name="Sukeda M."/>
            <person name="Shimizu M."/>
            <person name="Yamane J."/>
            <person name="Ohnishi K."/>
            <person name="Oshima S."/>
        </authorList>
    </citation>
    <scope>NUCLEOTIDE SEQUENCE [LARGE SCALE GENOMIC DNA]</scope>
    <source>
        <strain evidence="9 10">U-1</strain>
    </source>
</reference>
<sequence length="311" mass="33207">MVHLSAGGGKKAILAALSANAGIAVAKFVGAAITGSASMLAEAVHSVADTSNQGLLLLGQRRAEQEADELHPFGYGRNRYFYSFVVALVIFALGSLYAIYEGIHKIQHPEELSNPIVAIVILGLAIALEGYSFTTAMRESVPLKGNASWWRFIRNSRNPELPVVLLEDSGALIGLIFAFAAITLSMVTGDPVWDGVGTLAIGILLGVIAVILIIEMQSLLIGEGATPEEDGKIRAALVDGRHIDRVIHLRTQYLGPEEMLVAAKVSIVPGLEIADIATAIDAAEARVRTEVPAARVIYLEPDLYRTQPVQH</sequence>
<dbReference type="SUPFAM" id="SSF160240">
    <property type="entry name" value="Cation efflux protein cytoplasmic domain-like"/>
    <property type="match status" value="1"/>
</dbReference>
<reference evidence="10" key="1">
    <citation type="submission" date="2015-07" db="EMBL/GenBank/DDBJ databases">
        <title>Nocardia seriolae U-1 whole genome shotgun sequence.</title>
        <authorList>
            <person name="Imajoh M."/>
            <person name="Fukumoto Y."/>
            <person name="Sukeda M."/>
            <person name="Yamane J."/>
            <person name="Yamasaki K."/>
            <person name="Shimizu M."/>
            <person name="Ohnishi K."/>
            <person name="Oshima S."/>
        </authorList>
    </citation>
    <scope>NUCLEOTIDE SEQUENCE [LARGE SCALE GENOMIC DNA]</scope>
    <source>
        <strain evidence="10">U-1</strain>
    </source>
</reference>
<evidence type="ECO:0000256" key="1">
    <source>
        <dbReference type="ARBA" id="ARBA00004141"/>
    </source>
</evidence>
<reference evidence="8 11" key="3">
    <citation type="submission" date="2016-10" db="EMBL/GenBank/DDBJ databases">
        <title>Genome sequence of Nocardia seriolae strain EM150506, isolated from Anguila japonica.</title>
        <authorList>
            <person name="Han H.-J."/>
        </authorList>
    </citation>
    <scope>NUCLEOTIDE SEQUENCE [LARGE SCALE GENOMIC DNA]</scope>
    <source>
        <strain evidence="8 11">EM150506</strain>
    </source>
</reference>
<comment type="subcellular location">
    <subcellularLocation>
        <location evidence="1">Membrane</location>
        <topology evidence="1">Multi-pass membrane protein</topology>
    </subcellularLocation>
</comment>
<protein>
    <submittedName>
        <fullName evidence="9">Cation diffusion facilitator transporter</fullName>
    </submittedName>
    <submittedName>
        <fullName evidence="8">Metal tolerance protein C1</fullName>
    </submittedName>
</protein>